<dbReference type="InterPro" id="IPR050229">
    <property type="entry name" value="GlpE_sulfurtransferase"/>
</dbReference>
<dbReference type="RefSeq" id="WP_415863439.1">
    <property type="nucleotide sequence ID" value="NZ_CP134536.1"/>
</dbReference>
<protein>
    <submittedName>
        <fullName evidence="2">Rhodanese-like domain-containing protein</fullName>
    </submittedName>
</protein>
<dbReference type="EMBL" id="CP134536">
    <property type="protein sequence ID" value="WNH13467.1"/>
    <property type="molecule type" value="Genomic_DNA"/>
</dbReference>
<name>A0ABY9Y5D8_9FLAO</name>
<dbReference type="InterPro" id="IPR001763">
    <property type="entry name" value="Rhodanese-like_dom"/>
</dbReference>
<accession>A0ABY9Y5D8</accession>
<dbReference type="Pfam" id="PF00581">
    <property type="entry name" value="Rhodanese"/>
    <property type="match status" value="1"/>
</dbReference>
<dbReference type="PROSITE" id="PS50206">
    <property type="entry name" value="RHODANESE_3"/>
    <property type="match status" value="1"/>
</dbReference>
<sequence length="164" mass="19211">MKKLLFIIYIGISISGFSQKNLEKMLKHQNRESIPYISVDSLKNLKENFILLDSREEREFKTSHLKDAIYVGFNFFNLDSVKQNLPNKDSKIVVYCALGIRSEAIAEKLKEAGYRNVFNLYGGIFEWKNNDYEVVNSNEKVTDSIHIFSKKWSKWLKKGIKVYE</sequence>
<dbReference type="SUPFAM" id="SSF52821">
    <property type="entry name" value="Rhodanese/Cell cycle control phosphatase"/>
    <property type="match status" value="1"/>
</dbReference>
<evidence type="ECO:0000313" key="3">
    <source>
        <dbReference type="Proteomes" id="UP001303407"/>
    </source>
</evidence>
<dbReference type="Gene3D" id="3.40.250.10">
    <property type="entry name" value="Rhodanese-like domain"/>
    <property type="match status" value="1"/>
</dbReference>
<evidence type="ECO:0000313" key="2">
    <source>
        <dbReference type="EMBL" id="WNH13467.1"/>
    </source>
</evidence>
<evidence type="ECO:0000259" key="1">
    <source>
        <dbReference type="PROSITE" id="PS50206"/>
    </source>
</evidence>
<reference evidence="2 3" key="1">
    <citation type="submission" date="2023-09" db="EMBL/GenBank/DDBJ databases">
        <title>Thalassobella suaedae gen. nov., sp. nov., a marine bacterium of the family Flavobacteriaceae isolated from a halophyte Suaeda japonica.</title>
        <authorList>
            <person name="Lee S.Y."/>
            <person name="Hwang C.Y."/>
        </authorList>
    </citation>
    <scope>NUCLEOTIDE SEQUENCE [LARGE SCALE GENOMIC DNA]</scope>
    <source>
        <strain evidence="2 3">HL-DH10</strain>
    </source>
</reference>
<dbReference type="PANTHER" id="PTHR43031:SF16">
    <property type="entry name" value="OXIDOREDUCTASE"/>
    <property type="match status" value="1"/>
</dbReference>
<dbReference type="Proteomes" id="UP001303407">
    <property type="component" value="Chromosome"/>
</dbReference>
<organism evidence="2 3">
    <name type="scientific">Thalassobellus suaedae</name>
    <dbReference type="NCBI Taxonomy" id="3074124"/>
    <lineage>
        <taxon>Bacteria</taxon>
        <taxon>Pseudomonadati</taxon>
        <taxon>Bacteroidota</taxon>
        <taxon>Flavobacteriia</taxon>
        <taxon>Flavobacteriales</taxon>
        <taxon>Flavobacteriaceae</taxon>
        <taxon>Thalassobellus</taxon>
    </lineage>
</organism>
<proteinExistence type="predicted"/>
<feature type="domain" description="Rhodanese" evidence="1">
    <location>
        <begin position="45"/>
        <end position="136"/>
    </location>
</feature>
<dbReference type="NCBIfam" id="NF045521">
    <property type="entry name" value="rhoda_near_glyco"/>
    <property type="match status" value="1"/>
</dbReference>
<gene>
    <name evidence="2" type="ORF">RHP49_04230</name>
</gene>
<dbReference type="SMART" id="SM00450">
    <property type="entry name" value="RHOD"/>
    <property type="match status" value="1"/>
</dbReference>
<dbReference type="PANTHER" id="PTHR43031">
    <property type="entry name" value="FAD-DEPENDENT OXIDOREDUCTASE"/>
    <property type="match status" value="1"/>
</dbReference>
<dbReference type="CDD" id="cd00158">
    <property type="entry name" value="RHOD"/>
    <property type="match status" value="1"/>
</dbReference>
<dbReference type="InterPro" id="IPR036873">
    <property type="entry name" value="Rhodanese-like_dom_sf"/>
</dbReference>
<keyword evidence="3" id="KW-1185">Reference proteome</keyword>